<reference evidence="6 7" key="1">
    <citation type="journal article" date="2016" name="Nat. Commun.">
        <title>Thousands of microbial genomes shed light on interconnected biogeochemical processes in an aquifer system.</title>
        <authorList>
            <person name="Anantharaman K."/>
            <person name="Brown C.T."/>
            <person name="Hug L.A."/>
            <person name="Sharon I."/>
            <person name="Castelle C.J."/>
            <person name="Probst A.J."/>
            <person name="Thomas B.C."/>
            <person name="Singh A."/>
            <person name="Wilkins M.J."/>
            <person name="Karaoz U."/>
            <person name="Brodie E.L."/>
            <person name="Williams K.H."/>
            <person name="Hubbard S.S."/>
            <person name="Banfield J.F."/>
        </authorList>
    </citation>
    <scope>NUCLEOTIDE SEQUENCE [LARGE SCALE GENOMIC DNA]</scope>
</reference>
<gene>
    <name evidence="6" type="ORF">A2140_08000</name>
</gene>
<comment type="caution">
    <text evidence="6">The sequence shown here is derived from an EMBL/GenBank/DDBJ whole genome shotgun (WGS) entry which is preliminary data.</text>
</comment>
<dbReference type="SUPFAM" id="SSF48498">
    <property type="entry name" value="Tetracyclin repressor-like, C-terminal domain"/>
    <property type="match status" value="1"/>
</dbReference>
<feature type="DNA-binding region" description="H-T-H motif" evidence="4">
    <location>
        <begin position="33"/>
        <end position="52"/>
    </location>
</feature>
<dbReference type="InterPro" id="IPR036271">
    <property type="entry name" value="Tet_transcr_reg_TetR-rel_C_sf"/>
</dbReference>
<dbReference type="PANTHER" id="PTHR30055">
    <property type="entry name" value="HTH-TYPE TRANSCRIPTIONAL REGULATOR RUTR"/>
    <property type="match status" value="1"/>
</dbReference>
<evidence type="ECO:0000259" key="5">
    <source>
        <dbReference type="PROSITE" id="PS50977"/>
    </source>
</evidence>
<keyword evidence="3" id="KW-0804">Transcription</keyword>
<dbReference type="PANTHER" id="PTHR30055:SF234">
    <property type="entry name" value="HTH-TYPE TRANSCRIPTIONAL REGULATOR BETI"/>
    <property type="match status" value="1"/>
</dbReference>
<evidence type="ECO:0000313" key="6">
    <source>
        <dbReference type="EMBL" id="OGI41089.1"/>
    </source>
</evidence>
<dbReference type="AlphaFoldDB" id="A0A1F6T7Q4"/>
<dbReference type="Pfam" id="PF00440">
    <property type="entry name" value="TetR_N"/>
    <property type="match status" value="1"/>
</dbReference>
<keyword evidence="2 4" id="KW-0238">DNA-binding</keyword>
<evidence type="ECO:0000256" key="2">
    <source>
        <dbReference type="ARBA" id="ARBA00023125"/>
    </source>
</evidence>
<accession>A0A1F6T7Q4</accession>
<evidence type="ECO:0000256" key="4">
    <source>
        <dbReference type="PROSITE-ProRule" id="PRU00335"/>
    </source>
</evidence>
<evidence type="ECO:0000256" key="1">
    <source>
        <dbReference type="ARBA" id="ARBA00023015"/>
    </source>
</evidence>
<dbReference type="InterPro" id="IPR025996">
    <property type="entry name" value="MT1864/Rv1816-like_C"/>
</dbReference>
<dbReference type="GO" id="GO:0000976">
    <property type="term" value="F:transcription cis-regulatory region binding"/>
    <property type="evidence" value="ECO:0007669"/>
    <property type="project" value="TreeGrafter"/>
</dbReference>
<dbReference type="Gene3D" id="1.10.357.10">
    <property type="entry name" value="Tetracycline Repressor, domain 2"/>
    <property type="match status" value="1"/>
</dbReference>
<sequence>MARRSEHTRPELHDLTLKTAGRIVAREGIAALTARRLATAIGYTVGSLYLIFRNLDDLILQLNAQTLDELHAQARAVAEKNPEPRGRLLALAGAYVRFADEHRNLWRLVFEHRQPARLPAWYPERVARIFALVEGALTELTPSRRPAEIRQAARALWGGVHGICVLAMTGRFDDSSEPAVNGMASLLVSNFLDGTVATTRRPAARRRTR</sequence>
<dbReference type="PROSITE" id="PS50977">
    <property type="entry name" value="HTH_TETR_2"/>
    <property type="match status" value="1"/>
</dbReference>
<protein>
    <recommendedName>
        <fullName evidence="5">HTH tetR-type domain-containing protein</fullName>
    </recommendedName>
</protein>
<name>A0A1F6T7Q4_9PROT</name>
<feature type="domain" description="HTH tetR-type" evidence="5">
    <location>
        <begin position="10"/>
        <end position="70"/>
    </location>
</feature>
<dbReference type="EMBL" id="MFSQ01000039">
    <property type="protein sequence ID" value="OGI41089.1"/>
    <property type="molecule type" value="Genomic_DNA"/>
</dbReference>
<evidence type="ECO:0000256" key="3">
    <source>
        <dbReference type="ARBA" id="ARBA00023163"/>
    </source>
</evidence>
<dbReference type="InterPro" id="IPR009057">
    <property type="entry name" value="Homeodomain-like_sf"/>
</dbReference>
<keyword evidence="1" id="KW-0805">Transcription regulation</keyword>
<dbReference type="Proteomes" id="UP000178379">
    <property type="component" value="Unassembled WGS sequence"/>
</dbReference>
<dbReference type="Pfam" id="PF13305">
    <property type="entry name" value="TetR_C_33"/>
    <property type="match status" value="1"/>
</dbReference>
<dbReference type="InterPro" id="IPR050109">
    <property type="entry name" value="HTH-type_TetR-like_transc_reg"/>
</dbReference>
<dbReference type="SUPFAM" id="SSF46689">
    <property type="entry name" value="Homeodomain-like"/>
    <property type="match status" value="1"/>
</dbReference>
<evidence type="ECO:0000313" key="7">
    <source>
        <dbReference type="Proteomes" id="UP000178379"/>
    </source>
</evidence>
<dbReference type="InterPro" id="IPR001647">
    <property type="entry name" value="HTH_TetR"/>
</dbReference>
<organism evidence="6 7">
    <name type="scientific">Candidatus Muproteobacteria bacterium RBG_16_62_13</name>
    <dbReference type="NCBI Taxonomy" id="1817756"/>
    <lineage>
        <taxon>Bacteria</taxon>
        <taxon>Pseudomonadati</taxon>
        <taxon>Pseudomonadota</taxon>
        <taxon>Candidatus Muproteobacteria</taxon>
    </lineage>
</organism>
<dbReference type="STRING" id="1817756.A2140_08000"/>
<proteinExistence type="predicted"/>
<dbReference type="GO" id="GO:0003700">
    <property type="term" value="F:DNA-binding transcription factor activity"/>
    <property type="evidence" value="ECO:0007669"/>
    <property type="project" value="TreeGrafter"/>
</dbReference>